<dbReference type="Proteomes" id="UP000265000">
    <property type="component" value="Unplaced"/>
</dbReference>
<evidence type="ECO:0000256" key="11">
    <source>
        <dbReference type="SAM" id="Phobius"/>
    </source>
</evidence>
<dbReference type="Ensembl" id="ENSFHET00000031404.1">
    <property type="protein sequence ID" value="ENSFHEP00000010939.1"/>
    <property type="gene ID" value="ENSFHEG00000012348.1"/>
</dbReference>
<evidence type="ECO:0000256" key="7">
    <source>
        <dbReference type="ARBA" id="ARBA00023157"/>
    </source>
</evidence>
<evidence type="ECO:0000256" key="9">
    <source>
        <dbReference type="ARBA" id="ARBA00023180"/>
    </source>
</evidence>
<evidence type="ECO:0000313" key="14">
    <source>
        <dbReference type="Proteomes" id="UP000265000"/>
    </source>
</evidence>
<dbReference type="InterPro" id="IPR003599">
    <property type="entry name" value="Ig_sub"/>
</dbReference>
<organism evidence="13 14">
    <name type="scientific">Fundulus heteroclitus</name>
    <name type="common">Killifish</name>
    <name type="synonym">Mummichog</name>
    <dbReference type="NCBI Taxonomy" id="8078"/>
    <lineage>
        <taxon>Eukaryota</taxon>
        <taxon>Metazoa</taxon>
        <taxon>Chordata</taxon>
        <taxon>Craniata</taxon>
        <taxon>Vertebrata</taxon>
        <taxon>Euteleostomi</taxon>
        <taxon>Actinopterygii</taxon>
        <taxon>Neopterygii</taxon>
        <taxon>Teleostei</taxon>
        <taxon>Neoteleostei</taxon>
        <taxon>Acanthomorphata</taxon>
        <taxon>Ovalentaria</taxon>
        <taxon>Atherinomorphae</taxon>
        <taxon>Cyprinodontiformes</taxon>
        <taxon>Fundulidae</taxon>
        <taxon>Fundulus</taxon>
    </lineage>
</organism>
<dbReference type="AlphaFoldDB" id="A0A3Q2PDR2"/>
<evidence type="ECO:0000259" key="12">
    <source>
        <dbReference type="PROSITE" id="PS50835"/>
    </source>
</evidence>
<evidence type="ECO:0000256" key="4">
    <source>
        <dbReference type="ARBA" id="ARBA00022729"/>
    </source>
</evidence>
<feature type="domain" description="Ig-like" evidence="12">
    <location>
        <begin position="137"/>
        <end position="222"/>
    </location>
</feature>
<dbReference type="SUPFAM" id="SSF48726">
    <property type="entry name" value="Immunoglobulin"/>
    <property type="match status" value="2"/>
</dbReference>
<feature type="domain" description="Ig-like" evidence="12">
    <location>
        <begin position="35"/>
        <end position="133"/>
    </location>
</feature>
<dbReference type="InterPro" id="IPR007110">
    <property type="entry name" value="Ig-like_dom"/>
</dbReference>
<evidence type="ECO:0000256" key="5">
    <source>
        <dbReference type="ARBA" id="ARBA00022989"/>
    </source>
</evidence>
<dbReference type="InterPro" id="IPR036179">
    <property type="entry name" value="Ig-like_dom_sf"/>
</dbReference>
<reference evidence="13" key="1">
    <citation type="submission" date="2025-08" db="UniProtKB">
        <authorList>
            <consortium name="Ensembl"/>
        </authorList>
    </citation>
    <scope>IDENTIFICATION</scope>
</reference>
<dbReference type="InterPro" id="IPR053896">
    <property type="entry name" value="BTN3A2-like_Ig-C"/>
</dbReference>
<sequence>CCCSPPPCQQELLQHCTASEKVFLMHVFPVADTEVICVLSESCMLPCWLSYGSDPLIHWFYVSDGESVVHSYYKDQDQLQHQVENFKNRTSLFQDQISRGNASLLLRRVKVQDEGKYKCYSSTTGGFEQSFVNLKAEGRIALLDRFYFLLVIICSSGGIYPKPELTWSTEPPSNTALNITSSIQQTEEKLYSISSSLMVSDDDPYLTYSCTVSTQRSRKTVTISKEVILGLISTIAAAGLIGGVVTCVLCKNEKYKGKNKNLILFPLNFTAYMFFFL</sequence>
<keyword evidence="8" id="KW-0675">Receptor</keyword>
<dbReference type="InterPro" id="IPR013106">
    <property type="entry name" value="Ig_V-set"/>
</dbReference>
<accession>A0A3Q2PDR2</accession>
<evidence type="ECO:0000313" key="13">
    <source>
        <dbReference type="Ensembl" id="ENSFHEP00000010939.1"/>
    </source>
</evidence>
<dbReference type="InterPro" id="IPR013783">
    <property type="entry name" value="Ig-like_fold"/>
</dbReference>
<keyword evidence="2" id="KW-1003">Cell membrane</keyword>
<comment type="subcellular location">
    <subcellularLocation>
        <location evidence="1">Cell membrane</location>
        <topology evidence="1">Single-pass type I membrane protein</topology>
    </subcellularLocation>
</comment>
<evidence type="ECO:0000256" key="6">
    <source>
        <dbReference type="ARBA" id="ARBA00023136"/>
    </source>
</evidence>
<dbReference type="FunFam" id="2.60.40.10:FF:000142">
    <property type="entry name" value="V-set domain-containing T-cell activation inhibitor 1"/>
    <property type="match status" value="1"/>
</dbReference>
<dbReference type="GO" id="GO:0006955">
    <property type="term" value="P:immune response"/>
    <property type="evidence" value="ECO:0007669"/>
    <property type="project" value="TreeGrafter"/>
</dbReference>
<dbReference type="PANTHER" id="PTHR25466:SF14">
    <property type="entry name" value="BUTYROPHILIN SUBFAMILY 2 MEMBER A2-LIKE-RELATED"/>
    <property type="match status" value="1"/>
</dbReference>
<dbReference type="Gene3D" id="2.60.40.10">
    <property type="entry name" value="Immunoglobulins"/>
    <property type="match status" value="2"/>
</dbReference>
<dbReference type="GeneTree" id="ENSGT00940000154641"/>
<dbReference type="GO" id="GO:0042130">
    <property type="term" value="P:negative regulation of T cell proliferation"/>
    <property type="evidence" value="ECO:0007669"/>
    <property type="project" value="TreeGrafter"/>
</dbReference>
<dbReference type="InterPro" id="IPR051713">
    <property type="entry name" value="T-cell_Activation_Regulation"/>
</dbReference>
<evidence type="ECO:0000256" key="2">
    <source>
        <dbReference type="ARBA" id="ARBA00022475"/>
    </source>
</evidence>
<evidence type="ECO:0000256" key="3">
    <source>
        <dbReference type="ARBA" id="ARBA00022692"/>
    </source>
</evidence>
<keyword evidence="9" id="KW-0325">Glycoprotein</keyword>
<dbReference type="GO" id="GO:0031295">
    <property type="term" value="P:T cell costimulation"/>
    <property type="evidence" value="ECO:0007669"/>
    <property type="project" value="TreeGrafter"/>
</dbReference>
<keyword evidence="5 11" id="KW-1133">Transmembrane helix</keyword>
<reference evidence="13" key="2">
    <citation type="submission" date="2025-09" db="UniProtKB">
        <authorList>
            <consortium name="Ensembl"/>
        </authorList>
    </citation>
    <scope>IDENTIFICATION</scope>
</reference>
<dbReference type="Pfam" id="PF07686">
    <property type="entry name" value="V-set"/>
    <property type="match status" value="1"/>
</dbReference>
<keyword evidence="14" id="KW-1185">Reference proteome</keyword>
<proteinExistence type="predicted"/>
<evidence type="ECO:0000256" key="10">
    <source>
        <dbReference type="ARBA" id="ARBA00023319"/>
    </source>
</evidence>
<feature type="transmembrane region" description="Helical" evidence="11">
    <location>
        <begin position="227"/>
        <end position="249"/>
    </location>
</feature>
<dbReference type="GO" id="GO:0071222">
    <property type="term" value="P:cellular response to lipopolysaccharide"/>
    <property type="evidence" value="ECO:0007669"/>
    <property type="project" value="TreeGrafter"/>
</dbReference>
<name>A0A3Q2PDR2_FUNHE</name>
<keyword evidence="3 11" id="KW-0812">Transmembrane</keyword>
<keyword evidence="6 11" id="KW-0472">Membrane</keyword>
<protein>
    <recommendedName>
        <fullName evidence="12">Ig-like domain-containing protein</fullName>
    </recommendedName>
</protein>
<dbReference type="PANTHER" id="PTHR25466">
    <property type="entry name" value="T-LYMPHOCYTE ACTIVATION ANTIGEN"/>
    <property type="match status" value="1"/>
</dbReference>
<dbReference type="GO" id="GO:0007166">
    <property type="term" value="P:cell surface receptor signaling pathway"/>
    <property type="evidence" value="ECO:0007669"/>
    <property type="project" value="TreeGrafter"/>
</dbReference>
<keyword evidence="4" id="KW-0732">Signal</keyword>
<dbReference type="Pfam" id="PF22705">
    <property type="entry name" value="C2-set_3"/>
    <property type="match status" value="1"/>
</dbReference>
<dbReference type="GO" id="GO:0042102">
    <property type="term" value="P:positive regulation of T cell proliferation"/>
    <property type="evidence" value="ECO:0007669"/>
    <property type="project" value="TreeGrafter"/>
</dbReference>
<keyword evidence="10" id="KW-0393">Immunoglobulin domain</keyword>
<dbReference type="PROSITE" id="PS50835">
    <property type="entry name" value="IG_LIKE"/>
    <property type="match status" value="2"/>
</dbReference>
<evidence type="ECO:0000256" key="8">
    <source>
        <dbReference type="ARBA" id="ARBA00023170"/>
    </source>
</evidence>
<dbReference type="SMART" id="SM00409">
    <property type="entry name" value="IG"/>
    <property type="match status" value="1"/>
</dbReference>
<keyword evidence="7" id="KW-1015">Disulfide bond</keyword>
<feature type="transmembrane region" description="Helical" evidence="11">
    <location>
        <begin position="261"/>
        <end position="276"/>
    </location>
</feature>
<dbReference type="GO" id="GO:0009897">
    <property type="term" value="C:external side of plasma membrane"/>
    <property type="evidence" value="ECO:0007669"/>
    <property type="project" value="TreeGrafter"/>
</dbReference>
<evidence type="ECO:0000256" key="1">
    <source>
        <dbReference type="ARBA" id="ARBA00004251"/>
    </source>
</evidence>